<dbReference type="GO" id="GO:0035527">
    <property type="term" value="F:3-hydroxypropionate dehydrogenase (NADP+) activity"/>
    <property type="evidence" value="ECO:0007669"/>
    <property type="project" value="UniProtKB-EC"/>
</dbReference>
<dbReference type="InterPro" id="IPR002347">
    <property type="entry name" value="SDR_fam"/>
</dbReference>
<dbReference type="PIRSF" id="PIRSF000126">
    <property type="entry name" value="11-beta-HSD1"/>
    <property type="match status" value="1"/>
</dbReference>
<dbReference type="EC" id="1.1.1.298" evidence="4"/>
<dbReference type="EC" id="1.1.1.381" evidence="5"/>
<evidence type="ECO:0000313" key="12">
    <source>
        <dbReference type="EMBL" id="SFI59453.1"/>
    </source>
</evidence>
<dbReference type="RefSeq" id="WP_074930879.1">
    <property type="nucleotide sequence ID" value="NZ_FORI01000003.1"/>
</dbReference>
<dbReference type="PANTHER" id="PTHR43086:SF3">
    <property type="entry name" value="NADP-DEPENDENT 3-HYDROXY ACID DEHYDROGENASE YDFG"/>
    <property type="match status" value="1"/>
</dbReference>
<dbReference type="PROSITE" id="PS00061">
    <property type="entry name" value="ADH_SHORT"/>
    <property type="match status" value="1"/>
</dbReference>
<dbReference type="AlphaFoldDB" id="A0A1I3JGQ0"/>
<reference evidence="13" key="1">
    <citation type="submission" date="2016-10" db="EMBL/GenBank/DDBJ databases">
        <authorList>
            <person name="Varghese N."/>
            <person name="Submissions S."/>
        </authorList>
    </citation>
    <scope>NUCLEOTIDE SEQUENCE [LARGE SCALE GENOMIC DNA]</scope>
    <source>
        <strain evidence="13">XBD1002</strain>
    </source>
</reference>
<evidence type="ECO:0000256" key="4">
    <source>
        <dbReference type="ARBA" id="ARBA00044050"/>
    </source>
</evidence>
<evidence type="ECO:0000256" key="3">
    <source>
        <dbReference type="ARBA" id="ARBA00043812"/>
    </source>
</evidence>
<evidence type="ECO:0000256" key="10">
    <source>
        <dbReference type="ARBA" id="ARBA00047274"/>
    </source>
</evidence>
<keyword evidence="13" id="KW-1185">Reference proteome</keyword>
<dbReference type="Pfam" id="PF00106">
    <property type="entry name" value="adh_short"/>
    <property type="match status" value="1"/>
</dbReference>
<dbReference type="EMBL" id="FORI01000003">
    <property type="protein sequence ID" value="SFI59453.1"/>
    <property type="molecule type" value="Genomic_DNA"/>
</dbReference>
<dbReference type="Proteomes" id="UP000182737">
    <property type="component" value="Unassembled WGS sequence"/>
</dbReference>
<evidence type="ECO:0000256" key="8">
    <source>
        <dbReference type="ARBA" id="ARBA00044349"/>
    </source>
</evidence>
<evidence type="ECO:0000256" key="7">
    <source>
        <dbReference type="ARBA" id="ARBA00044271"/>
    </source>
</evidence>
<protein>
    <recommendedName>
        <fullName evidence="6">NADP-dependent 3-hydroxy acid dehydrogenase YdfG</fullName>
        <ecNumber evidence="4">1.1.1.298</ecNumber>
        <ecNumber evidence="5">1.1.1.381</ecNumber>
    </recommendedName>
    <alternativeName>
        <fullName evidence="8">L-allo-threonine dehydrogenase</fullName>
    </alternativeName>
    <alternativeName>
        <fullName evidence="7">Malonic semialdehyde reductase</fullName>
    </alternativeName>
</protein>
<sequence length="274" mass="30472">MKRIAIVTGASSGLGEEFTRQVVANYHYDEIWIIARRSEKLESLAKELNSTQNFNTVRPVVMDVAGKEGVNRLKAFIEAEEEQLHKIESGIEIGLLINNAGFGTYGPFEETPIDRQMDMIELNCTTVTGICGIVLPYLTKDSVIINTASLAAFLPLGNFAVYGATKAYVLNFSVALAAELHDKGIKVCALCPGSVSTEFANVASNGARREVKGGIPPRKVVAQCLKRAFKDKRLSLYRPKWRITAFMSRFVGRYLGARYTYLYNKRPYKQNDTI</sequence>
<accession>A0A1I3JGQ0</accession>
<name>A0A1I3JGQ0_9SPIR</name>
<evidence type="ECO:0000256" key="11">
    <source>
        <dbReference type="RuleBase" id="RU000363"/>
    </source>
</evidence>
<gene>
    <name evidence="12" type="ORF">SAMN04487775_10327</name>
</gene>
<dbReference type="PANTHER" id="PTHR43086">
    <property type="entry name" value="VERY-LONG-CHAIN 3-OXOOACYL-COA REDUCTASE"/>
    <property type="match status" value="1"/>
</dbReference>
<dbReference type="OrthoDB" id="9808814at2"/>
<dbReference type="InterPro" id="IPR036291">
    <property type="entry name" value="NAD(P)-bd_dom_sf"/>
</dbReference>
<comment type="similarity">
    <text evidence="1 11">Belongs to the short-chain dehydrogenases/reductases (SDR) family.</text>
</comment>
<keyword evidence="2" id="KW-0560">Oxidoreductase</keyword>
<evidence type="ECO:0000256" key="5">
    <source>
        <dbReference type="ARBA" id="ARBA00044059"/>
    </source>
</evidence>
<dbReference type="Gene3D" id="3.40.50.720">
    <property type="entry name" value="NAD(P)-binding Rossmann-like Domain"/>
    <property type="match status" value="1"/>
</dbReference>
<evidence type="ECO:0000256" key="1">
    <source>
        <dbReference type="ARBA" id="ARBA00006484"/>
    </source>
</evidence>
<dbReference type="PRINTS" id="PR00081">
    <property type="entry name" value="GDHRDH"/>
</dbReference>
<evidence type="ECO:0000256" key="2">
    <source>
        <dbReference type="ARBA" id="ARBA00023002"/>
    </source>
</evidence>
<comment type="catalytic activity">
    <reaction evidence="3">
        <text>L-allo-threonine + NADP(+) = aminoacetone + CO2 + NADPH</text>
        <dbReference type="Rhea" id="RHEA:43524"/>
        <dbReference type="ChEBI" id="CHEBI:16526"/>
        <dbReference type="ChEBI" id="CHEBI:57783"/>
        <dbReference type="ChEBI" id="CHEBI:58320"/>
        <dbReference type="ChEBI" id="CHEBI:58349"/>
        <dbReference type="ChEBI" id="CHEBI:58585"/>
        <dbReference type="EC" id="1.1.1.381"/>
    </reaction>
</comment>
<evidence type="ECO:0000256" key="6">
    <source>
        <dbReference type="ARBA" id="ARBA00044065"/>
    </source>
</evidence>
<dbReference type="InterPro" id="IPR020904">
    <property type="entry name" value="Sc_DH/Rdtase_CS"/>
</dbReference>
<evidence type="ECO:0000313" key="13">
    <source>
        <dbReference type="Proteomes" id="UP000182737"/>
    </source>
</evidence>
<dbReference type="SUPFAM" id="SSF51735">
    <property type="entry name" value="NAD(P)-binding Rossmann-fold domains"/>
    <property type="match status" value="1"/>
</dbReference>
<evidence type="ECO:0000256" key="9">
    <source>
        <dbReference type="ARBA" id="ARBA00045650"/>
    </source>
</evidence>
<organism evidence="12 13">
    <name type="scientific">Treponema bryantii</name>
    <dbReference type="NCBI Taxonomy" id="163"/>
    <lineage>
        <taxon>Bacteria</taxon>
        <taxon>Pseudomonadati</taxon>
        <taxon>Spirochaetota</taxon>
        <taxon>Spirochaetia</taxon>
        <taxon>Spirochaetales</taxon>
        <taxon>Treponemataceae</taxon>
        <taxon>Treponema</taxon>
    </lineage>
</organism>
<proteinExistence type="inferred from homology"/>
<comment type="function">
    <text evidence="9">NADP-dependent dehydrogenase with broad substrate specificity acting on 3-hydroxy acids. Catalyzes the NADP-dependent oxidation of L-allo-threonine to L-2-amino-3-keto-butyrate, which is spontaneously decarboxylated into aminoacetone. Also acts on D-threonine, L-serine, D-serine, D-3-hydroxyisobutyrate, L-3-hydroxyisobutyrate, D-glycerate and L-glycerate. Able to catalyze the reduction of the malonic semialdehyde to 3-hydroxypropionic acid. YdfG is apparently supplementing RutE, the presumed malonic semialdehyde reductase involved in pyrimidine degradation since both are able to detoxify malonic semialdehyde.</text>
</comment>
<comment type="catalytic activity">
    <reaction evidence="10">
        <text>3-hydroxypropanoate + NADP(+) = 3-oxopropanoate + NADPH + H(+)</text>
        <dbReference type="Rhea" id="RHEA:26438"/>
        <dbReference type="ChEBI" id="CHEBI:15378"/>
        <dbReference type="ChEBI" id="CHEBI:16510"/>
        <dbReference type="ChEBI" id="CHEBI:33190"/>
        <dbReference type="ChEBI" id="CHEBI:57783"/>
        <dbReference type="ChEBI" id="CHEBI:58349"/>
        <dbReference type="EC" id="1.1.1.298"/>
    </reaction>
</comment>
<dbReference type="PRINTS" id="PR00080">
    <property type="entry name" value="SDRFAMILY"/>
</dbReference>